<dbReference type="InterPro" id="IPR002495">
    <property type="entry name" value="Glyco_trans_8"/>
</dbReference>
<dbReference type="Proteomes" id="UP000003146">
    <property type="component" value="Unassembled WGS sequence"/>
</dbReference>
<accession>B3JN71</accession>
<dbReference type="AlphaFoldDB" id="B3JN71"/>
<dbReference type="SUPFAM" id="SSF53448">
    <property type="entry name" value="Nucleotide-diphospho-sugar transferases"/>
    <property type="match status" value="1"/>
</dbReference>
<name>B3JN71_9BACT</name>
<reference evidence="1 2" key="2">
    <citation type="submission" date="2008-04" db="EMBL/GenBank/DDBJ databases">
        <authorList>
            <person name="Fulton L."/>
            <person name="Clifton S."/>
            <person name="Fulton B."/>
            <person name="Xu J."/>
            <person name="Minx P."/>
            <person name="Pepin K.H."/>
            <person name="Johnson M."/>
            <person name="Thiruvilangam P."/>
            <person name="Bhonagiri V."/>
            <person name="Nash W.E."/>
            <person name="Mardis E.R."/>
            <person name="Wilson R.K."/>
        </authorList>
    </citation>
    <scope>NUCLEOTIDE SEQUENCE [LARGE SCALE GENOMIC DNA]</scope>
    <source>
        <strain evidence="1 2">DSM 17136</strain>
    </source>
</reference>
<proteinExistence type="predicted"/>
<evidence type="ECO:0000313" key="2">
    <source>
        <dbReference type="Proteomes" id="UP000003146"/>
    </source>
</evidence>
<reference evidence="1 2" key="1">
    <citation type="submission" date="2008-04" db="EMBL/GenBank/DDBJ databases">
        <title>Draft genome sequence of Bacteroides coprocola (DSM 17136).</title>
        <authorList>
            <person name="Sudarsanam P."/>
            <person name="Ley R."/>
            <person name="Guruge J."/>
            <person name="Turnbaugh P.J."/>
            <person name="Mahowald M."/>
            <person name="Liep D."/>
            <person name="Gordon J."/>
        </authorList>
    </citation>
    <scope>NUCLEOTIDE SEQUENCE [LARGE SCALE GENOMIC DNA]</scope>
    <source>
        <strain evidence="1 2">DSM 17136</strain>
    </source>
</reference>
<dbReference type="HOGENOM" id="CLU_1674388_0_0_10"/>
<sequence length="157" mass="19116">MNIPALQKMNFTSQCLLHKNKKYTYQDQDIINIVCKGKIEFLPLKYNYTSLLYSLSIENEKFKNIKAKEIAECSNCIIHYTGNKPWNNFCLRAEYWWYYYKHSIFKDENFYIRNYQVMSKKILLDYSYKEVKKIFLLKSATPFPKCYLHKEKWTFDS</sequence>
<evidence type="ECO:0000313" key="1">
    <source>
        <dbReference type="EMBL" id="EDU99831.1"/>
    </source>
</evidence>
<dbReference type="EMBL" id="ABIY02000115">
    <property type="protein sequence ID" value="EDU99831.1"/>
    <property type="molecule type" value="Genomic_DNA"/>
</dbReference>
<dbReference type="Pfam" id="PF01501">
    <property type="entry name" value="Glyco_transf_8"/>
    <property type="match status" value="1"/>
</dbReference>
<dbReference type="GO" id="GO:0016757">
    <property type="term" value="F:glycosyltransferase activity"/>
    <property type="evidence" value="ECO:0007669"/>
    <property type="project" value="InterPro"/>
</dbReference>
<organism evidence="1 2">
    <name type="scientific">Phocaeicola coprocola DSM 17136</name>
    <dbReference type="NCBI Taxonomy" id="470145"/>
    <lineage>
        <taxon>Bacteria</taxon>
        <taxon>Pseudomonadati</taxon>
        <taxon>Bacteroidota</taxon>
        <taxon>Bacteroidia</taxon>
        <taxon>Bacteroidales</taxon>
        <taxon>Bacteroidaceae</taxon>
        <taxon>Phocaeicola</taxon>
    </lineage>
</organism>
<gene>
    <name evidence="1" type="ORF">BACCOP_03383</name>
</gene>
<comment type="caution">
    <text evidence="1">The sequence shown here is derived from an EMBL/GenBank/DDBJ whole genome shotgun (WGS) entry which is preliminary data.</text>
</comment>
<dbReference type="InterPro" id="IPR029044">
    <property type="entry name" value="Nucleotide-diphossugar_trans"/>
</dbReference>
<dbReference type="Gene3D" id="3.90.550.10">
    <property type="entry name" value="Spore Coat Polysaccharide Biosynthesis Protein SpsA, Chain A"/>
    <property type="match status" value="1"/>
</dbReference>
<dbReference type="STRING" id="470145.BACCOP_03383"/>
<protein>
    <submittedName>
        <fullName evidence="1">Uncharacterized protein</fullName>
    </submittedName>
</protein>